<feature type="region of interest" description="Disordered" evidence="2">
    <location>
        <begin position="482"/>
        <end position="517"/>
    </location>
</feature>
<feature type="compositionally biased region" description="Basic and acidic residues" evidence="2">
    <location>
        <begin position="1580"/>
        <end position="1608"/>
    </location>
</feature>
<feature type="compositionally biased region" description="Basic and acidic residues" evidence="2">
    <location>
        <begin position="850"/>
        <end position="871"/>
    </location>
</feature>
<feature type="compositionally biased region" description="Polar residues" evidence="2">
    <location>
        <begin position="15"/>
        <end position="24"/>
    </location>
</feature>
<protein>
    <submittedName>
        <fullName evidence="3">Tetratricopeptide repeat-containing protein</fullName>
    </submittedName>
</protein>
<dbReference type="Gene3D" id="1.25.40.10">
    <property type="entry name" value="Tetratricopeptide repeat domain"/>
    <property type="match status" value="1"/>
</dbReference>
<proteinExistence type="predicted"/>
<feature type="compositionally biased region" description="Low complexity" evidence="2">
    <location>
        <begin position="44"/>
        <end position="97"/>
    </location>
</feature>
<feature type="compositionally biased region" description="Polar residues" evidence="2">
    <location>
        <begin position="247"/>
        <end position="258"/>
    </location>
</feature>
<feature type="region of interest" description="Disordered" evidence="2">
    <location>
        <begin position="1392"/>
        <end position="1467"/>
    </location>
</feature>
<feature type="compositionally biased region" description="Basic residues" evidence="2">
    <location>
        <begin position="1426"/>
        <end position="1435"/>
    </location>
</feature>
<dbReference type="VEuPathDB" id="ToxoDB:TGPRC2_262700"/>
<dbReference type="EMBL" id="AHZP02000488">
    <property type="protein sequence ID" value="KYK70606.1"/>
    <property type="molecule type" value="Genomic_DNA"/>
</dbReference>
<dbReference type="PROSITE" id="PS50005">
    <property type="entry name" value="TPR"/>
    <property type="match status" value="2"/>
</dbReference>
<dbReference type="Proteomes" id="UP000075225">
    <property type="component" value="Unassembled WGS sequence"/>
</dbReference>
<feature type="region of interest" description="Disordered" evidence="2">
    <location>
        <begin position="968"/>
        <end position="1022"/>
    </location>
</feature>
<dbReference type="SUPFAM" id="SSF48452">
    <property type="entry name" value="TPR-like"/>
    <property type="match status" value="1"/>
</dbReference>
<feature type="compositionally biased region" description="Basic and acidic residues" evidence="2">
    <location>
        <begin position="1548"/>
        <end position="1572"/>
    </location>
</feature>
<feature type="region of interest" description="Disordered" evidence="2">
    <location>
        <begin position="658"/>
        <end position="693"/>
    </location>
</feature>
<dbReference type="OrthoDB" id="333359at2759"/>
<feature type="repeat" description="TPR" evidence="1">
    <location>
        <begin position="1342"/>
        <end position="1375"/>
    </location>
</feature>
<evidence type="ECO:0000256" key="2">
    <source>
        <dbReference type="SAM" id="MobiDB-lite"/>
    </source>
</evidence>
<reference evidence="4" key="1">
    <citation type="submission" date="2016-03" db="EMBL/GenBank/DDBJ databases">
        <authorList>
            <person name="Sibley D."/>
            <person name="Venepally P."/>
            <person name="Karamycheva S."/>
            <person name="Hadjithomas M."/>
            <person name="Khan A."/>
            <person name="Brunk B."/>
            <person name="Roos D."/>
            <person name="Caler E."/>
            <person name="Lorenzi H."/>
        </authorList>
    </citation>
    <scope>NUCLEOTIDE SEQUENCE [LARGE SCALE GENOMIC DNA]</scope>
    <source>
        <strain evidence="4">TgCatPRC2</strain>
    </source>
</reference>
<feature type="region of interest" description="Disordered" evidence="2">
    <location>
        <begin position="422"/>
        <end position="462"/>
    </location>
</feature>
<feature type="compositionally biased region" description="Basic and acidic residues" evidence="2">
    <location>
        <begin position="1392"/>
        <end position="1425"/>
    </location>
</feature>
<feature type="region of interest" description="Disordered" evidence="2">
    <location>
        <begin position="1481"/>
        <end position="1628"/>
    </location>
</feature>
<feature type="compositionally biased region" description="Low complexity" evidence="2">
    <location>
        <begin position="996"/>
        <end position="1014"/>
    </location>
</feature>
<feature type="compositionally biased region" description="Basic and acidic residues" evidence="2">
    <location>
        <begin position="502"/>
        <end position="511"/>
    </location>
</feature>
<evidence type="ECO:0000313" key="4">
    <source>
        <dbReference type="Proteomes" id="UP000075225"/>
    </source>
</evidence>
<evidence type="ECO:0000313" key="3">
    <source>
        <dbReference type="EMBL" id="KYK70606.1"/>
    </source>
</evidence>
<feature type="repeat" description="TPR" evidence="1">
    <location>
        <begin position="1308"/>
        <end position="1341"/>
    </location>
</feature>
<feature type="compositionally biased region" description="Low complexity" evidence="2">
    <location>
        <begin position="749"/>
        <end position="766"/>
    </location>
</feature>
<dbReference type="InterPro" id="IPR019734">
    <property type="entry name" value="TPR_rpt"/>
</dbReference>
<dbReference type="PANTHER" id="PTHR48125">
    <property type="entry name" value="LP07818P1"/>
    <property type="match status" value="1"/>
</dbReference>
<feature type="region of interest" description="Disordered" evidence="2">
    <location>
        <begin position="735"/>
        <end position="766"/>
    </location>
</feature>
<feature type="compositionally biased region" description="Basic and acidic residues" evidence="2">
    <location>
        <begin position="595"/>
        <end position="610"/>
    </location>
</feature>
<feature type="compositionally biased region" description="Basic and acidic residues" evidence="2">
    <location>
        <begin position="566"/>
        <end position="588"/>
    </location>
</feature>
<feature type="region of interest" description="Disordered" evidence="2">
    <location>
        <begin position="844"/>
        <end position="871"/>
    </location>
</feature>
<dbReference type="InterPro" id="IPR011990">
    <property type="entry name" value="TPR-like_helical_dom_sf"/>
</dbReference>
<organism evidence="3 4">
    <name type="scientific">Toxoplasma gondii TgCatPRC2</name>
    <dbReference type="NCBI Taxonomy" id="1130821"/>
    <lineage>
        <taxon>Eukaryota</taxon>
        <taxon>Sar</taxon>
        <taxon>Alveolata</taxon>
        <taxon>Apicomplexa</taxon>
        <taxon>Conoidasida</taxon>
        <taxon>Coccidia</taxon>
        <taxon>Eucoccidiorida</taxon>
        <taxon>Eimeriorina</taxon>
        <taxon>Sarcocystidae</taxon>
        <taxon>Toxoplasma</taxon>
    </lineage>
</organism>
<comment type="caution">
    <text evidence="3">The sequence shown here is derived from an EMBL/GenBank/DDBJ whole genome shotgun (WGS) entry which is preliminary data.</text>
</comment>
<feature type="compositionally biased region" description="Low complexity" evidence="2">
    <location>
        <begin position="666"/>
        <end position="690"/>
    </location>
</feature>
<feature type="region of interest" description="Disordered" evidence="2">
    <location>
        <begin position="247"/>
        <end position="372"/>
    </location>
</feature>
<feature type="compositionally biased region" description="Basic and acidic residues" evidence="2">
    <location>
        <begin position="1"/>
        <end position="13"/>
    </location>
</feature>
<evidence type="ECO:0000256" key="1">
    <source>
        <dbReference type="PROSITE-ProRule" id="PRU00339"/>
    </source>
</evidence>
<keyword evidence="1" id="KW-0802">TPR repeat</keyword>
<feature type="region of interest" description="Disordered" evidence="2">
    <location>
        <begin position="538"/>
        <end position="621"/>
    </location>
</feature>
<feature type="region of interest" description="Disordered" evidence="2">
    <location>
        <begin position="168"/>
        <end position="213"/>
    </location>
</feature>
<gene>
    <name evidence="3" type="ORF">TGPRC2_262700</name>
</gene>
<dbReference type="PANTHER" id="PTHR48125:SF10">
    <property type="entry name" value="OS12G0136300 PROTEIN"/>
    <property type="match status" value="1"/>
</dbReference>
<feature type="compositionally biased region" description="Basic and acidic residues" evidence="2">
    <location>
        <begin position="1436"/>
        <end position="1452"/>
    </location>
</feature>
<feature type="region of interest" description="Disordered" evidence="2">
    <location>
        <begin position="1"/>
        <end position="117"/>
    </location>
</feature>
<feature type="compositionally biased region" description="Low complexity" evidence="2">
    <location>
        <begin position="276"/>
        <end position="342"/>
    </location>
</feature>
<dbReference type="SMART" id="SM00028">
    <property type="entry name" value="TPR"/>
    <property type="match status" value="2"/>
</dbReference>
<feature type="compositionally biased region" description="Basic and acidic residues" evidence="2">
    <location>
        <begin position="346"/>
        <end position="357"/>
    </location>
</feature>
<sequence length="1628" mass="173563">MPGELKHRRDEAPKNQASSETRASSCDYLIPTSLPSPSANACKSSASSGPAPSFADLSSSSASSPVPSASASFPSCSSSSFSSPSLFSSLSPSFRSFETSHPAASDSRRVDSSVQVSNHAARTAELLRRMFPSSPRTRSCPFIPFRSASSPYASSPLALAASTSCGCAASAAPSSADPETGDLPGGVPQSQGEASACASGPRPPGTEERADDALRALQLHLLQQVTMEIEDDVEDRKRSLYASFASSKNLGDATQQSGPPHLPSNDAKAVHTSDEPSSLLFPCSSHSSYSSSSSSAASASTSSSSASSSSSSFSASSSSSPPCLVSPSSSSSVSFSGDSASVEVVRPFRDGSEDSRASNEAPSSGVARRGARSLSPLIASLKAKMQKMSGGQKAVQPPTRGLSLPLPALSASAAASLVTVRTRGASLPPNPTLSPLSPSRPREEASPSVCDDGSDGDTEFPACTPQALLAVIQEWPLIRTGVSESAQTGAEGRSVGDTEAPSGEKKAVETVEEKEESASLFQAFVARRSRLSRELEARLGIREEAAETGDTQRMAGETDGDGVTDAEGRIREEAESEREGVMSGGDERDTGEEESGNKEAVDGDRRKPGEQEGCDTEEDDLRAFDAAIDGLLTSERPVTEALRRSFFAAYRPLPPAAAEENINRQSSSSSASLSSSPSSSPSVSSSVFSSTPPYAASWCEDRSTDTTEAASLFSFISRVQTLALRVDRKFNRDPALPSCPSSPSPSSSPFPSSSLAAPSSSAASSQSVVSRAVSPSAPLREDVTLSVRHISEGFGEFSLWLLGSAHTGAWREGLVSELAAEARREAAQKGREAIPTQAALLREVSQTSAKETEEHTGATESEQKGAEEREVQEAQLRRRKDFYVKVVRKLQRLEPDELVEGCFIIDRVLGPQQIRRTIACGRQGRREFLQALDRPDVVVRGWVVRCDSERALLLVRLVAVELYPSSLPPSAASSSQPCPPHGFYEGKTAPDRGTQATSVASGPAVSSAASVSQPPTSPTRRRLLRTECDVGSSGIYGALPLAAVGRYECKGGQASGCVSRFLPVGTAVRACVKEFLRTRLRPSRWDEKEKEAKDETRLDESTLNAAHAHLLLTLSPPACLTAADAEVPLQKPLGFVASTLRDALCLRCQDEDFLPILPLQPPTVETLQSASSASSLSWWDGGASLLRARLPFVLFSDPRLKNRGGLAGKLHALDLLRRHFFSFSLGAGACSPAHAWRRVEAEAETELAERREAAKKRERERQALWRERTGVKAERREAGRENAEEERREAAFRGLGAFLTEEQSSQWAQQRLQQGVAAARKGDLTMAMECYEAALVLKPKYPDALVARGAAHANRFAYDKALDDLDAALAQEPQHPNAIKYRRIVLQRMENQRQEGVRNKEEGATSLRGERENRRDRKQTGVEGKRKNRREGKRGKKEETPSVSKLREKTHSALDTIRPGSSAKSTFPSVTVSSVCCAEPAARTPTPRKSDSISDGDAGIANPAAEGGLVSWAPATPVGPSDRVGLQRWGLATHRGGGDGGGKRGSGGKRDRGGGGREGHHASGGETQRKQIDISAAATDAERCDLEAATRTRDRTRAADTRETDALRGSRQGQKRRRRREDEKPQAQ</sequence>
<feature type="compositionally biased region" description="Polar residues" evidence="2">
    <location>
        <begin position="33"/>
        <end position="43"/>
    </location>
</feature>
<name>A0A151HMM6_TOXGO</name>
<accession>A0A151HMM6</accession>